<dbReference type="OrthoDB" id="9815541at2"/>
<proteinExistence type="predicted"/>
<dbReference type="Pfam" id="PF01471">
    <property type="entry name" value="PG_binding_1"/>
    <property type="match status" value="1"/>
</dbReference>
<sequence length="128" mass="13322">MSLSALRPALSRGRRITAAVALGLALGVGGAAAVGSPAAAAPGDHAWCDDYKFSMARNSEGKCVELIQVYLYQYGFGSYLNGHGGIDGDFGAATDRAVRAFQNKYKSRTGPADGEVGPKTWATFGYLA</sequence>
<dbReference type="Gene3D" id="1.10.101.10">
    <property type="entry name" value="PGBD-like superfamily/PGBD"/>
    <property type="match status" value="1"/>
</dbReference>
<feature type="domain" description="Peptidoglycan binding-like" evidence="1">
    <location>
        <begin position="64"/>
        <end position="122"/>
    </location>
</feature>
<evidence type="ECO:0000313" key="2">
    <source>
        <dbReference type="EMBL" id="SHN75537.1"/>
    </source>
</evidence>
<protein>
    <submittedName>
        <fullName evidence="2">Putative peptidoglycan binding domain-containing protein</fullName>
    </submittedName>
</protein>
<dbReference type="RefSeq" id="WP_073260105.1">
    <property type="nucleotide sequence ID" value="NZ_FRCS01000007.1"/>
</dbReference>
<reference evidence="2 3" key="1">
    <citation type="submission" date="2016-11" db="EMBL/GenBank/DDBJ databases">
        <authorList>
            <person name="Jaros S."/>
            <person name="Januszkiewicz K."/>
            <person name="Wedrychowicz H."/>
        </authorList>
    </citation>
    <scope>NUCLEOTIDE SEQUENCE [LARGE SCALE GENOMIC DNA]</scope>
    <source>
        <strain evidence="2 3">DSM 46144</strain>
    </source>
</reference>
<accession>A0A1M7TXX7</accession>
<organism evidence="2 3">
    <name type="scientific">Cryptosporangium aurantiacum</name>
    <dbReference type="NCBI Taxonomy" id="134849"/>
    <lineage>
        <taxon>Bacteria</taxon>
        <taxon>Bacillati</taxon>
        <taxon>Actinomycetota</taxon>
        <taxon>Actinomycetes</taxon>
        <taxon>Cryptosporangiales</taxon>
        <taxon>Cryptosporangiaceae</taxon>
        <taxon>Cryptosporangium</taxon>
    </lineage>
</organism>
<dbReference type="AlphaFoldDB" id="A0A1M7TXX7"/>
<dbReference type="InterPro" id="IPR036365">
    <property type="entry name" value="PGBD-like_sf"/>
</dbReference>
<dbReference type="InterPro" id="IPR006311">
    <property type="entry name" value="TAT_signal"/>
</dbReference>
<evidence type="ECO:0000259" key="1">
    <source>
        <dbReference type="Pfam" id="PF01471"/>
    </source>
</evidence>
<dbReference type="SUPFAM" id="SSF47090">
    <property type="entry name" value="PGBD-like"/>
    <property type="match status" value="1"/>
</dbReference>
<name>A0A1M7TXX7_9ACTN</name>
<keyword evidence="3" id="KW-1185">Reference proteome</keyword>
<dbReference type="InterPro" id="IPR036366">
    <property type="entry name" value="PGBDSf"/>
</dbReference>
<dbReference type="STRING" id="134849.SAMN05443668_107320"/>
<gene>
    <name evidence="2" type="ORF">SAMN05443668_107320</name>
</gene>
<dbReference type="Proteomes" id="UP000184440">
    <property type="component" value="Unassembled WGS sequence"/>
</dbReference>
<evidence type="ECO:0000313" key="3">
    <source>
        <dbReference type="Proteomes" id="UP000184440"/>
    </source>
</evidence>
<dbReference type="EMBL" id="FRCS01000007">
    <property type="protein sequence ID" value="SHN75537.1"/>
    <property type="molecule type" value="Genomic_DNA"/>
</dbReference>
<dbReference type="PROSITE" id="PS51318">
    <property type="entry name" value="TAT"/>
    <property type="match status" value="1"/>
</dbReference>
<dbReference type="InterPro" id="IPR002477">
    <property type="entry name" value="Peptidoglycan-bd-like"/>
</dbReference>